<keyword evidence="8" id="KW-0645">Protease</keyword>
<dbReference type="SMART" id="SM00244">
    <property type="entry name" value="PHB"/>
    <property type="match status" value="1"/>
</dbReference>
<dbReference type="InterPro" id="IPR001107">
    <property type="entry name" value="Band_7"/>
</dbReference>
<evidence type="ECO:0000256" key="3">
    <source>
        <dbReference type="ARBA" id="ARBA00022692"/>
    </source>
</evidence>
<evidence type="ECO:0000256" key="1">
    <source>
        <dbReference type="ARBA" id="ARBA00004167"/>
    </source>
</evidence>
<keyword evidence="9" id="KW-1185">Reference proteome</keyword>
<accession>A0A1G9H3M5</accession>
<reference evidence="9" key="1">
    <citation type="submission" date="2016-10" db="EMBL/GenBank/DDBJ databases">
        <authorList>
            <person name="Varghese N."/>
            <person name="Submissions S."/>
        </authorList>
    </citation>
    <scope>NUCLEOTIDE SEQUENCE [LARGE SCALE GENOMIC DNA]</scope>
    <source>
        <strain evidence="9">CGMCC 1.7655</strain>
    </source>
</reference>
<dbReference type="Proteomes" id="UP000199555">
    <property type="component" value="Unassembled WGS sequence"/>
</dbReference>
<gene>
    <name evidence="8" type="ORF">SAMN04487971_10613</name>
</gene>
<feature type="region of interest" description="Disordered" evidence="6">
    <location>
        <begin position="355"/>
        <end position="423"/>
    </location>
</feature>
<dbReference type="GO" id="GO:0006508">
    <property type="term" value="P:proteolysis"/>
    <property type="evidence" value="ECO:0007669"/>
    <property type="project" value="UniProtKB-KW"/>
</dbReference>
<name>A0A1G9H3M5_9RHOB</name>
<dbReference type="Gene3D" id="3.30.479.30">
    <property type="entry name" value="Band 7 domain"/>
    <property type="match status" value="1"/>
</dbReference>
<dbReference type="SUPFAM" id="SSF117892">
    <property type="entry name" value="Band 7/SPFH domain"/>
    <property type="match status" value="1"/>
</dbReference>
<sequence>MRRTLSILALPLVVVLAVAIMASVYIVDVREKALVLRFGEVVTVREEPGLGLKLPIIDRVVRYDARILGLQTEPMEVTPLDDRRLVVDAFARWQIADAVTFRRAVGEGGIDFAQQRLGGIMTNAIRGVLGAVPSTTVLSNDRTALMAQIRDAARNEADALGIQIIDVRLTRTDLPEQNLAATYARMRAEREREAADEIARGGEAAQRVRATADRTVVELTSDARRKAEIVRGEADAQRNAIYAEAFGRDPEFFAFTRSMTAYERALQQGNSSIVINPTGEFFAYLGTGSDTGVNPTAVPPEVAAAVPPEAPSISEVAEEAAAQAAAAAAQAEATAAAAEGLSEIIGVDEAVDGESGAAPTAAPTAGDQGASAGAVAPAAGVPQAPSAGDPVTGAAVLAEPPVEEAQAPAAVPADPVEPAPAGN</sequence>
<dbReference type="STRING" id="525640.SAMN04487971_10613"/>
<dbReference type="PANTHER" id="PTHR42911:SF1">
    <property type="entry name" value="MODULATOR OF FTSH PROTEASE HFLC"/>
    <property type="match status" value="1"/>
</dbReference>
<keyword evidence="8" id="KW-0378">Hydrolase</keyword>
<evidence type="ECO:0000256" key="5">
    <source>
        <dbReference type="ARBA" id="ARBA00023136"/>
    </source>
</evidence>
<keyword evidence="3" id="KW-0812">Transmembrane</keyword>
<dbReference type="PANTHER" id="PTHR42911">
    <property type="entry name" value="MODULATOR OF FTSH PROTEASE HFLC"/>
    <property type="match status" value="1"/>
</dbReference>
<protein>
    <submittedName>
        <fullName evidence="8">Protease FtsH subunit HflC</fullName>
    </submittedName>
</protein>
<dbReference type="InterPro" id="IPR010200">
    <property type="entry name" value="HflC"/>
</dbReference>
<evidence type="ECO:0000259" key="7">
    <source>
        <dbReference type="SMART" id="SM00244"/>
    </source>
</evidence>
<feature type="compositionally biased region" description="Low complexity" evidence="6">
    <location>
        <begin position="356"/>
        <end position="423"/>
    </location>
</feature>
<evidence type="ECO:0000313" key="8">
    <source>
        <dbReference type="EMBL" id="SDL07492.1"/>
    </source>
</evidence>
<evidence type="ECO:0000313" key="9">
    <source>
        <dbReference type="Proteomes" id="UP000199555"/>
    </source>
</evidence>
<dbReference type="AlphaFoldDB" id="A0A1G9H3M5"/>
<dbReference type="InterPro" id="IPR036013">
    <property type="entry name" value="Band_7/SPFH_dom_sf"/>
</dbReference>
<keyword evidence="5" id="KW-0472">Membrane</keyword>
<organism evidence="8 9">
    <name type="scientific">Paracoccus chinensis</name>
    <dbReference type="NCBI Taxonomy" id="525640"/>
    <lineage>
        <taxon>Bacteria</taxon>
        <taxon>Pseudomonadati</taxon>
        <taxon>Pseudomonadota</taxon>
        <taxon>Alphaproteobacteria</taxon>
        <taxon>Rhodobacterales</taxon>
        <taxon>Paracoccaceae</taxon>
        <taxon>Paracoccus</taxon>
    </lineage>
</organism>
<dbReference type="GO" id="GO:0016020">
    <property type="term" value="C:membrane"/>
    <property type="evidence" value="ECO:0007669"/>
    <property type="project" value="UniProtKB-SubCell"/>
</dbReference>
<feature type="domain" description="Band 7" evidence="7">
    <location>
        <begin position="22"/>
        <end position="186"/>
    </location>
</feature>
<dbReference type="GO" id="GO:0008233">
    <property type="term" value="F:peptidase activity"/>
    <property type="evidence" value="ECO:0007669"/>
    <property type="project" value="UniProtKB-KW"/>
</dbReference>
<evidence type="ECO:0000256" key="6">
    <source>
        <dbReference type="SAM" id="MobiDB-lite"/>
    </source>
</evidence>
<dbReference type="Pfam" id="PF01145">
    <property type="entry name" value="Band_7"/>
    <property type="match status" value="1"/>
</dbReference>
<evidence type="ECO:0000256" key="2">
    <source>
        <dbReference type="ARBA" id="ARBA00007862"/>
    </source>
</evidence>
<dbReference type="CDD" id="cd03405">
    <property type="entry name" value="SPFH_HflC"/>
    <property type="match status" value="1"/>
</dbReference>
<comment type="similarity">
    <text evidence="2">Belongs to the band 7/mec-2 family. HflC subfamily.</text>
</comment>
<proteinExistence type="inferred from homology"/>
<keyword evidence="4" id="KW-1133">Transmembrane helix</keyword>
<comment type="subcellular location">
    <subcellularLocation>
        <location evidence="1">Membrane</location>
        <topology evidence="1">Single-pass membrane protein</topology>
    </subcellularLocation>
</comment>
<dbReference type="EMBL" id="FNGE01000006">
    <property type="protein sequence ID" value="SDL07492.1"/>
    <property type="molecule type" value="Genomic_DNA"/>
</dbReference>
<evidence type="ECO:0000256" key="4">
    <source>
        <dbReference type="ARBA" id="ARBA00022989"/>
    </source>
</evidence>